<name>A0ABZ1B6L4_9ACTN</name>
<dbReference type="InterPro" id="IPR005101">
    <property type="entry name" value="Cryptochr/Photolyase_FAD-bd"/>
</dbReference>
<comment type="cofactor">
    <cofactor evidence="1">
        <name>FAD</name>
        <dbReference type="ChEBI" id="CHEBI:57692"/>
    </cofactor>
</comment>
<feature type="region of interest" description="Disordered" evidence="4">
    <location>
        <begin position="1"/>
        <end position="42"/>
    </location>
</feature>
<proteinExistence type="predicted"/>
<accession>A0ABZ1B6L4</accession>
<keyword evidence="3" id="KW-0274">FAD</keyword>
<keyword evidence="7" id="KW-1185">Reference proteome</keyword>
<keyword evidence="2" id="KW-0285">Flavoprotein</keyword>
<evidence type="ECO:0000256" key="3">
    <source>
        <dbReference type="ARBA" id="ARBA00022827"/>
    </source>
</evidence>
<dbReference type="InterPro" id="IPR002081">
    <property type="entry name" value="Cryptochrome/DNA_photolyase_1"/>
</dbReference>
<gene>
    <name evidence="6" type="ORF">U6N30_02400</name>
</gene>
<evidence type="ECO:0000256" key="4">
    <source>
        <dbReference type="SAM" id="MobiDB-lite"/>
    </source>
</evidence>
<evidence type="ECO:0000259" key="5">
    <source>
        <dbReference type="Pfam" id="PF03441"/>
    </source>
</evidence>
<sequence>MDRLGGGPHRLSDRRRRDAPAPRRGLRAQPGAHDRGVVPGQGPAPGLAAGAHHFLQHLVDGDLASNNHGWQWVAGTGTDASPYYRVFNPTRQGKQFDPEGEYVRRWVPELRDVPTGFVHEPWLAPGGLPAGYPEPVVDHAAERQVALARYQQVRSG</sequence>
<dbReference type="InterPro" id="IPR036134">
    <property type="entry name" value="Crypto/Photolyase_FAD-like_sf"/>
</dbReference>
<evidence type="ECO:0000313" key="7">
    <source>
        <dbReference type="Proteomes" id="UP001324287"/>
    </source>
</evidence>
<evidence type="ECO:0000256" key="1">
    <source>
        <dbReference type="ARBA" id="ARBA00001974"/>
    </source>
</evidence>
<dbReference type="Proteomes" id="UP001324287">
    <property type="component" value="Chromosome"/>
</dbReference>
<dbReference type="EMBL" id="CP141261">
    <property type="protein sequence ID" value="WRL64660.1"/>
    <property type="molecule type" value="Genomic_DNA"/>
</dbReference>
<organism evidence="6 7">
    <name type="scientific">Blastococcus brunescens</name>
    <dbReference type="NCBI Taxonomy" id="1564165"/>
    <lineage>
        <taxon>Bacteria</taxon>
        <taxon>Bacillati</taxon>
        <taxon>Actinomycetota</taxon>
        <taxon>Actinomycetes</taxon>
        <taxon>Geodermatophilales</taxon>
        <taxon>Geodermatophilaceae</taxon>
        <taxon>Blastococcus</taxon>
    </lineage>
</organism>
<reference evidence="6 7" key="1">
    <citation type="submission" date="2023-12" db="EMBL/GenBank/DDBJ databases">
        <title>Blastococcus brunescens sp. nov., an actonobacterium isolated from sandstone collected in sahara desert.</title>
        <authorList>
            <person name="Gtari M."/>
            <person name="Ghodhbane F."/>
        </authorList>
    </citation>
    <scope>NUCLEOTIDE SEQUENCE [LARGE SCALE GENOMIC DNA]</scope>
    <source>
        <strain evidence="6 7">BMG 8361</strain>
    </source>
</reference>
<evidence type="ECO:0000256" key="2">
    <source>
        <dbReference type="ARBA" id="ARBA00022630"/>
    </source>
</evidence>
<dbReference type="PANTHER" id="PTHR11455:SF9">
    <property type="entry name" value="CRYPTOCHROME CIRCADIAN CLOCK 5 ISOFORM X1"/>
    <property type="match status" value="1"/>
</dbReference>
<evidence type="ECO:0000313" key="6">
    <source>
        <dbReference type="EMBL" id="WRL64660.1"/>
    </source>
</evidence>
<dbReference type="PANTHER" id="PTHR11455">
    <property type="entry name" value="CRYPTOCHROME"/>
    <property type="match status" value="1"/>
</dbReference>
<dbReference type="SUPFAM" id="SSF48173">
    <property type="entry name" value="Cryptochrome/photolyase FAD-binding domain"/>
    <property type="match status" value="1"/>
</dbReference>
<dbReference type="Gene3D" id="1.10.579.10">
    <property type="entry name" value="DNA Cyclobutane Dipyrimidine Photolyase, subunit A, domain 3"/>
    <property type="match status" value="1"/>
</dbReference>
<protein>
    <submittedName>
        <fullName evidence="6">FAD-binding domain-containing protein</fullName>
    </submittedName>
</protein>
<dbReference type="Pfam" id="PF03441">
    <property type="entry name" value="FAD_binding_7"/>
    <property type="match status" value="1"/>
</dbReference>
<feature type="domain" description="Cryptochrome/DNA photolyase FAD-binding" evidence="5">
    <location>
        <begin position="49"/>
        <end position="152"/>
    </location>
</feature>